<feature type="region of interest" description="Disordered" evidence="7">
    <location>
        <begin position="149"/>
        <end position="224"/>
    </location>
</feature>
<evidence type="ECO:0000256" key="5">
    <source>
        <dbReference type="ARBA" id="ARBA00023136"/>
    </source>
</evidence>
<evidence type="ECO:0000313" key="10">
    <source>
        <dbReference type="Proteomes" id="UP001607303"/>
    </source>
</evidence>
<evidence type="ECO:0000256" key="1">
    <source>
        <dbReference type="ARBA" id="ARBA00004496"/>
    </source>
</evidence>
<feature type="compositionally biased region" description="Polar residues" evidence="7">
    <location>
        <begin position="791"/>
        <end position="811"/>
    </location>
</feature>
<dbReference type="InterPro" id="IPR028085">
    <property type="entry name" value="FNIP_mid_dom"/>
</dbReference>
<keyword evidence="6" id="KW-0458">Lysosome</keyword>
<feature type="region of interest" description="Disordered" evidence="7">
    <location>
        <begin position="14"/>
        <end position="38"/>
    </location>
</feature>
<dbReference type="InterPro" id="IPR037545">
    <property type="entry name" value="DENN_FNIP1/2"/>
</dbReference>
<evidence type="ECO:0000259" key="8">
    <source>
        <dbReference type="PROSITE" id="PS51836"/>
    </source>
</evidence>
<dbReference type="InterPro" id="IPR028086">
    <property type="entry name" value="FNIP_C_dom"/>
</dbReference>
<comment type="similarity">
    <text evidence="3">Belongs to the FNIP family.</text>
</comment>
<keyword evidence="4" id="KW-0963">Cytoplasm</keyword>
<dbReference type="EMBL" id="JAYRBN010000109">
    <property type="protein sequence ID" value="KAL2726231.1"/>
    <property type="molecule type" value="Genomic_DNA"/>
</dbReference>
<dbReference type="PANTHER" id="PTHR21634">
    <property type="entry name" value="RE13835P"/>
    <property type="match status" value="1"/>
</dbReference>
<protein>
    <submittedName>
        <fullName evidence="9">Folliculin-interacting protein 2</fullName>
    </submittedName>
</protein>
<evidence type="ECO:0000256" key="3">
    <source>
        <dbReference type="ARBA" id="ARBA00007541"/>
    </source>
</evidence>
<accession>A0ABD2B0U6</accession>
<dbReference type="Proteomes" id="UP001607303">
    <property type="component" value="Unassembled WGS sequence"/>
</dbReference>
<organism evidence="9 10">
    <name type="scientific">Vespula maculifrons</name>
    <name type="common">Eastern yellow jacket</name>
    <name type="synonym">Wasp</name>
    <dbReference type="NCBI Taxonomy" id="7453"/>
    <lineage>
        <taxon>Eukaryota</taxon>
        <taxon>Metazoa</taxon>
        <taxon>Ecdysozoa</taxon>
        <taxon>Arthropoda</taxon>
        <taxon>Hexapoda</taxon>
        <taxon>Insecta</taxon>
        <taxon>Pterygota</taxon>
        <taxon>Neoptera</taxon>
        <taxon>Endopterygota</taxon>
        <taxon>Hymenoptera</taxon>
        <taxon>Apocrita</taxon>
        <taxon>Aculeata</taxon>
        <taxon>Vespoidea</taxon>
        <taxon>Vespidae</taxon>
        <taxon>Vespinae</taxon>
        <taxon>Vespula</taxon>
    </lineage>
</organism>
<sequence>MSLLDKLHPLRKHYKDGINSSTESSGGITKTKKSNDREPTLCLGTEQVRILLFQECEWRGRRVLFDSLRLENRRRKNESSTTGTKEKTAEDATSSLSEMVFGTVAMTYKGSSFKVHSMTSPACIMCTKVFPVTEHSTYKQNERLSNGTLTRCSTHVDSNTSNSSIRTSFSRPSSGNMSSNDLFLDPRKNSSCSSNSSVWDMDAQPHMGSSQSLESSGSSGVGSNLSSLRRRWLRAVSTSLSRSDSDDIFGIQQYGENSSEGGEKHYRSRLGLMMLVRLTQGQERRIETKLLEHMTLVEGMLDRLRYFCIEPCGFKNRNSYKGMDSADRMYRASYRFVISLLRLLMNANSYRPPLLWHDVLLNSVITLEMNSNILHRGLQQMCQLLDDLDTKSTNFFLSTVMTAVLMYHLGWVYTILPANDRQMMENLGRWYPCNPLWAQLGDLYGAVGNPVKVTHTLVVGDSRKTDLINSVLYFLSYFIRSGIVQKQREYRSAIQEDVREATNLLEQMQIKRPYLFDYTKPRNIINDRNHTVTIRRESSVPIRKQMQPQTETRVRVNDCATGSDVSEEHRGAECIRERSRSAETSRRSLKRSTTMKVALDRYMLKPDEPFVDSTSRSMVSMVHDERDDERQEKPVSTNVNENCTQSKVKIVVSEIGSEEIEESKENVQCQAQFQMQNVEKKMDEDEADKTLVSSKRVSLEQECKSKAGYANKTHPPESDLRTPNDTSFSEESKHQVYFMLGCEEKPSKYLSRPRLGYNCQCSYMFTTVPSTSAQLPEGVLRKIIQRNFPESSKSMEASPSTMSSMESNLESKPTRICPKCQNQSYASSQTYKGMKELLETPTNATEVLRTCVNADRTVGMSRSNSLEALMEANSVIELPMPRSKLVSPEKVNPNEETGFTKTLLQTRVPNNRTSTNSNWGTNYTWGLVIQGLVKKDKKRRKRRKDKTEEQTVESDVEEDWWCCVREEVAAGVRFPTIDQPVAEAVCILADLDTWHVGILSNNTPLESPPLPVGMSRLVANMLEAFAYVWRKYHSPLHCVKILESKLREMWLRSEALAEMLMAADVCDVSVTALTKALDLDAADIPLLLAVATTHSPEIAQRFEPYFYHRVKERRPVSIIEAKNKIRLDHDECCNCCCCCIPQPTAFEYIQPEIPKSFRPIRYYWKSDVPMEEGTTYRYSYWDGPRPLVEPIKPKDCLTVGDGCITDETTHKLSYLGNWCIKTEPCITPCDKQWLGRGPMQDETTQKHDYTWKSIIPPEAIKTRNSLYLPCASLSDDTTYRLSYFPSGCRLPTQSYAPKQEYSKPEVPMDGCTTYRLSYWPNEPPTKEDQPWRKKEEYHRPVDTMENCTTYKLSYWPHCEKPRSPFMVQDSENILNADCCFNDDTIYQLSYFNCGGERSDAVKPQENICVSSCPLSHDTVHKLSFLGNWCVTPEKSIIPCDRQLLGRGPMQDETTQKHDYTWRQCIPPSGIRPEDNLICAPLPLECCTTHRLSYIPNNYASLLRNNSYTYQRLYQRPSLPMESETTMRLSYQPVEPAVPVSKPWSKIPLYRSPITPLDDNTTYNLSYIPPGTLVPLSPCCAPCSTSNNCTVPSCQPCQPCQVCPAS</sequence>
<dbReference type="PRINTS" id="PR02073">
    <property type="entry name" value="FOLLICULNIP1"/>
</dbReference>
<keyword evidence="10" id="KW-1185">Reference proteome</keyword>
<evidence type="ECO:0000313" key="9">
    <source>
        <dbReference type="EMBL" id="KAL2726231.1"/>
    </source>
</evidence>
<evidence type="ECO:0000256" key="7">
    <source>
        <dbReference type="SAM" id="MobiDB-lite"/>
    </source>
</evidence>
<dbReference type="PANTHER" id="PTHR21634:SF9">
    <property type="entry name" value="RE13835P"/>
    <property type="match status" value="1"/>
</dbReference>
<feature type="region of interest" description="Disordered" evidence="7">
    <location>
        <begin position="705"/>
        <end position="729"/>
    </location>
</feature>
<reference evidence="9 10" key="1">
    <citation type="journal article" date="2024" name="Ann. Entomol. Soc. Am.">
        <title>Genomic analyses of the southern and eastern yellowjacket wasps (Hymenoptera: Vespidae) reveal evolutionary signatures of social life.</title>
        <authorList>
            <person name="Catto M.A."/>
            <person name="Caine P.B."/>
            <person name="Orr S.E."/>
            <person name="Hunt B.G."/>
            <person name="Goodisman M.A.D."/>
        </authorList>
    </citation>
    <scope>NUCLEOTIDE SEQUENCE [LARGE SCALE GENOMIC DNA]</scope>
    <source>
        <strain evidence="9">232</strain>
        <tissue evidence="9">Head and thorax</tissue>
    </source>
</reference>
<evidence type="ECO:0000256" key="4">
    <source>
        <dbReference type="ARBA" id="ARBA00022490"/>
    </source>
</evidence>
<feature type="compositionally biased region" description="Polar residues" evidence="7">
    <location>
        <begin position="18"/>
        <end position="28"/>
    </location>
</feature>
<feature type="region of interest" description="Disordered" evidence="7">
    <location>
        <begin position="73"/>
        <end position="94"/>
    </location>
</feature>
<dbReference type="PROSITE" id="PS51836">
    <property type="entry name" value="DENN_FNIP12"/>
    <property type="match status" value="1"/>
</dbReference>
<dbReference type="Pfam" id="PF14636">
    <property type="entry name" value="FNIP_N"/>
    <property type="match status" value="1"/>
</dbReference>
<feature type="region of interest" description="Disordered" evidence="7">
    <location>
        <begin position="570"/>
        <end position="592"/>
    </location>
</feature>
<keyword evidence="5" id="KW-0472">Membrane</keyword>
<proteinExistence type="inferred from homology"/>
<dbReference type="Pfam" id="PF14638">
    <property type="entry name" value="FNIP_C"/>
    <property type="match status" value="1"/>
</dbReference>
<feature type="domain" description="UDENN FNIP1/2-type" evidence="8">
    <location>
        <begin position="43"/>
        <end position="1094"/>
    </location>
</feature>
<feature type="compositionally biased region" description="Low complexity" evidence="7">
    <location>
        <begin position="208"/>
        <end position="224"/>
    </location>
</feature>
<dbReference type="InterPro" id="IPR026156">
    <property type="entry name" value="FNIP_fam"/>
</dbReference>
<feature type="region of interest" description="Disordered" evidence="7">
    <location>
        <begin position="791"/>
        <end position="813"/>
    </location>
</feature>
<dbReference type="InterPro" id="IPR028084">
    <property type="entry name" value="FNIP_N_dom"/>
</dbReference>
<dbReference type="Pfam" id="PF14637">
    <property type="entry name" value="FNIP_M"/>
    <property type="match status" value="1"/>
</dbReference>
<name>A0ABD2B0U6_VESMC</name>
<evidence type="ECO:0000256" key="2">
    <source>
        <dbReference type="ARBA" id="ARBA00004656"/>
    </source>
</evidence>
<comment type="caution">
    <text evidence="9">The sequence shown here is derived from an EMBL/GenBank/DDBJ whole genome shotgun (WGS) entry which is preliminary data.</text>
</comment>
<dbReference type="GO" id="GO:0005765">
    <property type="term" value="C:lysosomal membrane"/>
    <property type="evidence" value="ECO:0007669"/>
    <property type="project" value="UniProtKB-SubCell"/>
</dbReference>
<evidence type="ECO:0000256" key="6">
    <source>
        <dbReference type="ARBA" id="ARBA00023228"/>
    </source>
</evidence>
<feature type="compositionally biased region" description="Basic and acidic residues" evidence="7">
    <location>
        <begin position="570"/>
        <end position="586"/>
    </location>
</feature>
<gene>
    <name evidence="9" type="ORF">V1477_018045</name>
</gene>
<feature type="compositionally biased region" description="Low complexity" evidence="7">
    <location>
        <begin position="158"/>
        <end position="174"/>
    </location>
</feature>
<comment type="subcellular location">
    <subcellularLocation>
        <location evidence="1">Cytoplasm</location>
    </subcellularLocation>
    <subcellularLocation>
        <location evidence="2">Lysosome membrane</location>
    </subcellularLocation>
</comment>